<dbReference type="STRING" id="2074.BG845_05617"/>
<dbReference type="EMBL" id="MIGB01000043">
    <property type="protein sequence ID" value="OSY36102.1"/>
    <property type="molecule type" value="Genomic_DNA"/>
</dbReference>
<evidence type="ECO:0000313" key="2">
    <source>
        <dbReference type="Proteomes" id="UP000194360"/>
    </source>
</evidence>
<sequence length="65" mass="6932">MSRFKFIPGGGYQYGGEAGDYAAACPLCTQHFEGPTADIVEGAAAACAENDRRGTDLYDTPRDVR</sequence>
<reference evidence="1 2" key="1">
    <citation type="submission" date="2016-09" db="EMBL/GenBank/DDBJ databases">
        <title>Pseudonocardia autotrophica DSM535, a candidate organism with high potential of specific P450 cytochromes.</title>
        <authorList>
            <person name="Grumaz C."/>
            <person name="Vainshtein Y."/>
            <person name="Kirstahler P."/>
            <person name="Sohn K."/>
        </authorList>
    </citation>
    <scope>NUCLEOTIDE SEQUENCE [LARGE SCALE GENOMIC DNA]</scope>
    <source>
        <strain evidence="1 2">DSM 535</strain>
    </source>
</reference>
<comment type="caution">
    <text evidence="1">The sequence shown here is derived from an EMBL/GenBank/DDBJ whole genome shotgun (WGS) entry which is preliminary data.</text>
</comment>
<gene>
    <name evidence="1" type="ORF">BG845_05617</name>
</gene>
<name>A0A1Y2MLT0_PSEAH</name>
<keyword evidence="2" id="KW-1185">Reference proteome</keyword>
<dbReference type="RefSeq" id="WP_085915732.1">
    <property type="nucleotide sequence ID" value="NZ_AP018920.1"/>
</dbReference>
<protein>
    <submittedName>
        <fullName evidence="1">Uncharacterized protein</fullName>
    </submittedName>
</protein>
<dbReference type="AlphaFoldDB" id="A0A1Y2MLT0"/>
<organism evidence="1 2">
    <name type="scientific">Pseudonocardia autotrophica</name>
    <name type="common">Amycolata autotrophica</name>
    <name type="synonym">Nocardia autotrophica</name>
    <dbReference type="NCBI Taxonomy" id="2074"/>
    <lineage>
        <taxon>Bacteria</taxon>
        <taxon>Bacillati</taxon>
        <taxon>Actinomycetota</taxon>
        <taxon>Actinomycetes</taxon>
        <taxon>Pseudonocardiales</taxon>
        <taxon>Pseudonocardiaceae</taxon>
        <taxon>Pseudonocardia</taxon>
    </lineage>
</organism>
<evidence type="ECO:0000313" key="1">
    <source>
        <dbReference type="EMBL" id="OSY36102.1"/>
    </source>
</evidence>
<accession>A0A1Y2MLT0</accession>
<proteinExistence type="predicted"/>
<dbReference type="Proteomes" id="UP000194360">
    <property type="component" value="Unassembled WGS sequence"/>
</dbReference>